<dbReference type="InterPro" id="IPR013757">
    <property type="entry name" value="Topo_IIA_A_a_sf"/>
</dbReference>
<dbReference type="Gene3D" id="3.30.1360.40">
    <property type="match status" value="1"/>
</dbReference>
<feature type="active site" description="O-(5'-phospho-DNA)-tyrosine intermediate" evidence="10">
    <location>
        <position position="117"/>
    </location>
</feature>
<evidence type="ECO:0000256" key="2">
    <source>
        <dbReference type="ARBA" id="ARBA00001946"/>
    </source>
</evidence>
<dbReference type="GO" id="GO:0003918">
    <property type="term" value="F:DNA topoisomerase type II (double strand cut, ATP-hydrolyzing) activity"/>
    <property type="evidence" value="ECO:0007669"/>
    <property type="project" value="UniProtKB-EC"/>
</dbReference>
<dbReference type="PRINTS" id="PR01158">
    <property type="entry name" value="TOPISMRASEII"/>
</dbReference>
<accession>A0A1S5R460</accession>
<dbReference type="Gene3D" id="3.90.199.10">
    <property type="entry name" value="Topoisomerase II, domain 5"/>
    <property type="match status" value="1"/>
</dbReference>
<dbReference type="Gene3D" id="1.10.268.10">
    <property type="entry name" value="Topoisomerase, domain 3"/>
    <property type="match status" value="1"/>
</dbReference>
<evidence type="ECO:0000259" key="11">
    <source>
        <dbReference type="PROSITE" id="PS52040"/>
    </source>
</evidence>
<dbReference type="Pfam" id="PF00521">
    <property type="entry name" value="DNA_topoisoIV"/>
    <property type="match status" value="1"/>
</dbReference>
<dbReference type="GO" id="GO:0000819">
    <property type="term" value="P:sister chromatid segregation"/>
    <property type="evidence" value="ECO:0007669"/>
    <property type="project" value="TreeGrafter"/>
</dbReference>
<proteinExistence type="inferred from homology"/>
<keyword evidence="6" id="KW-0067">ATP-binding</keyword>
<name>A0A1S5R460_9CAUD</name>
<evidence type="ECO:0000256" key="10">
    <source>
        <dbReference type="PROSITE-ProRule" id="PRU01384"/>
    </source>
</evidence>
<dbReference type="EC" id="5.6.2.2" evidence="4"/>
<organism evidence="12 13">
    <name type="scientific">Pseudomonas phage pf16</name>
    <dbReference type="NCBI Taxonomy" id="1815630"/>
    <lineage>
        <taxon>Viruses</taxon>
        <taxon>Duplodnaviria</taxon>
        <taxon>Heunggongvirae</taxon>
        <taxon>Uroviricota</taxon>
        <taxon>Caudoviricetes</taxon>
        <taxon>Chakrabartyvirus</taxon>
        <taxon>Chakrabartyvirus pf16</taxon>
    </lineage>
</organism>
<dbReference type="SUPFAM" id="SSF56719">
    <property type="entry name" value="Type II DNA topoisomerase"/>
    <property type="match status" value="1"/>
</dbReference>
<dbReference type="PANTHER" id="PTHR10169:SF38">
    <property type="entry name" value="DNA TOPOISOMERASE 2"/>
    <property type="match status" value="1"/>
</dbReference>
<sequence>MQYNHKQYRLKDFINNDLKIFSNADNVRSIPSIVDGLKDSQRKAVYGMMVHGTSEIKVAQLGSHCAKVTAYQHGEESLCGTIVGLAQAFPGANNVNLFTPIGQFGSILSPEASAHRYIYTKPSPFLRKYLHKHDDLILESRMEEGQAMEPLNYFPIVPLWLVNGAEGIGTGHSSKILPRDPKLVSQLIKKLVQGVAVQQRTIDAAMAPYFGSWKGTVVKGESDTQWELHGKIEKINSVTLKVTELPVMYSVDKFKAILIKLMDEGKVKDFDNNSTEEGFEFIISVPREVAKRTEADLKTLFKLVARVGENVTLWNTAAQLQRFDNAYAALLAFIDFRKTMYGERKVKLLQTLNEDLLWNQAKIAFITYWNTQLKDPHKKSRADLEAEFSGVVSLEYLDRLLSMQISSLTMERVKEAEASVKELVDEIATLTNASVEELYAADLDSL</sequence>
<dbReference type="InterPro" id="IPR013760">
    <property type="entry name" value="Topo_IIA-like_dom_sf"/>
</dbReference>
<evidence type="ECO:0000256" key="5">
    <source>
        <dbReference type="ARBA" id="ARBA00022741"/>
    </source>
</evidence>
<dbReference type="GO" id="GO:0003677">
    <property type="term" value="F:DNA binding"/>
    <property type="evidence" value="ECO:0007669"/>
    <property type="project" value="UniProtKB-UniRule"/>
</dbReference>
<comment type="cofactor">
    <cofactor evidence="2">
        <name>Mg(2+)</name>
        <dbReference type="ChEBI" id="CHEBI:18420"/>
    </cofactor>
</comment>
<gene>
    <name evidence="12" type="ORF">pf16_192</name>
</gene>
<dbReference type="InterPro" id="IPR002205">
    <property type="entry name" value="Topo_IIA_dom_A"/>
</dbReference>
<keyword evidence="9 10" id="KW-0413">Isomerase</keyword>
<protein>
    <recommendedName>
        <fullName evidence="4">DNA topoisomerase (ATP-hydrolyzing)</fullName>
        <ecNumber evidence="4">5.6.2.2</ecNumber>
    </recommendedName>
</protein>
<dbReference type="GO" id="GO:0006265">
    <property type="term" value="P:DNA topological change"/>
    <property type="evidence" value="ECO:0007669"/>
    <property type="project" value="UniProtKB-UniRule"/>
</dbReference>
<evidence type="ECO:0000256" key="3">
    <source>
        <dbReference type="ARBA" id="ARBA00011080"/>
    </source>
</evidence>
<evidence type="ECO:0000256" key="9">
    <source>
        <dbReference type="ARBA" id="ARBA00023235"/>
    </source>
</evidence>
<evidence type="ECO:0000256" key="7">
    <source>
        <dbReference type="ARBA" id="ARBA00023029"/>
    </source>
</evidence>
<dbReference type="EMBL" id="KU873925">
    <property type="protein sequence ID" value="AND75115.1"/>
    <property type="molecule type" value="Genomic_DNA"/>
</dbReference>
<dbReference type="GO" id="GO:0005524">
    <property type="term" value="F:ATP binding"/>
    <property type="evidence" value="ECO:0007669"/>
    <property type="project" value="UniProtKB-KW"/>
</dbReference>
<dbReference type="Proteomes" id="UP000225821">
    <property type="component" value="Segment"/>
</dbReference>
<evidence type="ECO:0000313" key="12">
    <source>
        <dbReference type="EMBL" id="AND75115.1"/>
    </source>
</evidence>
<dbReference type="InterPro" id="IPR050634">
    <property type="entry name" value="DNA_Topoisomerase_II"/>
</dbReference>
<evidence type="ECO:0000256" key="8">
    <source>
        <dbReference type="ARBA" id="ARBA00023125"/>
    </source>
</evidence>
<dbReference type="SMART" id="SM00434">
    <property type="entry name" value="TOP4c"/>
    <property type="match status" value="1"/>
</dbReference>
<evidence type="ECO:0000256" key="1">
    <source>
        <dbReference type="ARBA" id="ARBA00000185"/>
    </source>
</evidence>
<evidence type="ECO:0000256" key="6">
    <source>
        <dbReference type="ARBA" id="ARBA00022840"/>
    </source>
</evidence>
<dbReference type="PANTHER" id="PTHR10169">
    <property type="entry name" value="DNA TOPOISOMERASE/GYRASE"/>
    <property type="match status" value="1"/>
</dbReference>
<evidence type="ECO:0000313" key="13">
    <source>
        <dbReference type="Proteomes" id="UP000225821"/>
    </source>
</evidence>
<comment type="similarity">
    <text evidence="3">Belongs to the type II topoisomerase family.</text>
</comment>
<keyword evidence="7 10" id="KW-0799">Topoisomerase</keyword>
<keyword evidence="13" id="KW-1185">Reference proteome</keyword>
<reference evidence="12 13" key="1">
    <citation type="submission" date="2016-03" db="EMBL/GenBank/DDBJ databases">
        <title>Characterisation of pf16 and phiPMW: Two novel phages infecting Pseudomonas putida PpG1.</title>
        <authorList>
            <person name="Magill D.J."/>
            <person name="Krylov V.N."/>
            <person name="Shaburova O.V."/>
            <person name="Allen C.C.R."/>
            <person name="McGrath J.W."/>
            <person name="Quinn J.P."/>
            <person name="Kulakov L.A."/>
        </authorList>
    </citation>
    <scope>NUCLEOTIDE SEQUENCE [LARGE SCALE GENOMIC DNA]</scope>
</reference>
<dbReference type="OrthoDB" id="2392at10239"/>
<dbReference type="PROSITE" id="PS52040">
    <property type="entry name" value="TOPO_IIA"/>
    <property type="match status" value="1"/>
</dbReference>
<comment type="catalytic activity">
    <reaction evidence="1 10">
        <text>ATP-dependent breakage, passage and rejoining of double-stranded DNA.</text>
        <dbReference type="EC" id="5.6.2.2"/>
    </reaction>
</comment>
<evidence type="ECO:0000256" key="4">
    <source>
        <dbReference type="ARBA" id="ARBA00012895"/>
    </source>
</evidence>
<dbReference type="InterPro" id="IPR013758">
    <property type="entry name" value="Topo_IIA_A/C_ab"/>
</dbReference>
<keyword evidence="8 10" id="KW-0238">DNA-binding</keyword>
<feature type="domain" description="Topo IIA-type catalytic" evidence="11">
    <location>
        <begin position="30"/>
        <end position="443"/>
    </location>
</feature>
<keyword evidence="5" id="KW-0547">Nucleotide-binding</keyword>
<dbReference type="InterPro" id="IPR001154">
    <property type="entry name" value="TopoII_euk"/>
</dbReference>